<organism evidence="1 2">
    <name type="scientific">Pandoravirus celtis</name>
    <dbReference type="NCBI Taxonomy" id="2568002"/>
    <lineage>
        <taxon>Viruses</taxon>
        <taxon>Pandoravirus</taxon>
    </lineage>
</organism>
<evidence type="ECO:0000313" key="1">
    <source>
        <dbReference type="EMBL" id="QBZ81539.1"/>
    </source>
</evidence>
<accession>A0A4D6EK46</accession>
<proteinExistence type="predicted"/>
<evidence type="ECO:0000313" key="2">
    <source>
        <dbReference type="Proteomes" id="UP001237152"/>
    </source>
</evidence>
<dbReference type="EMBL" id="MK174290">
    <property type="protein sequence ID" value="QBZ81539.1"/>
    <property type="molecule type" value="Genomic_DNA"/>
</dbReference>
<name>A0A4D6EK46_9VIRU</name>
<sequence>MWSFKKEMKKACKGPDKVATGMEEERETLLEENVRGGTPVKADKERGKILRMGNSVLTEKKNKRQKEATLLATLRKATTGIVRLTSPADRNDSWTINLNDFSIAGARSSVFAKMERNEPSSFEVYGTFQGPPKQHFRVRLEEKHGTLVAGMTLGLGIQSGDAVPYHVTAPKKMESI</sequence>
<protein>
    <submittedName>
        <fullName evidence="1">Uncharacterized protein</fullName>
    </submittedName>
</protein>
<gene>
    <name evidence="1" type="ORF">pclt_cds_953</name>
</gene>
<dbReference type="Proteomes" id="UP001237152">
    <property type="component" value="Segment"/>
</dbReference>
<reference evidence="1" key="1">
    <citation type="journal article" date="2019" name="Front. Microbiol.">
        <title>Pandoravirus Celtis Illustrates the Microevolution Processes at Work in the Giant Pandoraviridae Genomes.</title>
        <authorList>
            <person name="Legendre M."/>
            <person name="Alempic J.M."/>
            <person name="Philippe N."/>
            <person name="Lartigue A."/>
            <person name="Jeudy S."/>
            <person name="Poirot O."/>
            <person name="Ta N.T."/>
            <person name="Nin S."/>
            <person name="Coute Y."/>
            <person name="Abergel C."/>
            <person name="Claverie J.M."/>
        </authorList>
    </citation>
    <scope>NUCLEOTIDE SEQUENCE</scope>
</reference>